<dbReference type="PROSITE" id="PS00211">
    <property type="entry name" value="ABC_TRANSPORTER_1"/>
    <property type="match status" value="1"/>
</dbReference>
<dbReference type="PROSITE" id="PS50929">
    <property type="entry name" value="ABC_TM1F"/>
    <property type="match status" value="1"/>
</dbReference>
<accession>A0A9I9D257</accession>
<keyword evidence="5 7" id="KW-1133">Transmembrane helix</keyword>
<dbReference type="InterPro" id="IPR003439">
    <property type="entry name" value="ABC_transporter-like_ATP-bd"/>
</dbReference>
<evidence type="ECO:0000256" key="1">
    <source>
        <dbReference type="ARBA" id="ARBA00004141"/>
    </source>
</evidence>
<name>A0A9I9D257_CUCME</name>
<dbReference type="Gene3D" id="1.20.1560.10">
    <property type="entry name" value="ABC transporter type 1, transmembrane domain"/>
    <property type="match status" value="1"/>
</dbReference>
<keyword evidence="4" id="KW-0067">ATP-binding</keyword>
<dbReference type="Pfam" id="PF00005">
    <property type="entry name" value="ABC_tran"/>
    <property type="match status" value="1"/>
</dbReference>
<dbReference type="InterPro" id="IPR027417">
    <property type="entry name" value="P-loop_NTPase"/>
</dbReference>
<evidence type="ECO:0000256" key="4">
    <source>
        <dbReference type="ARBA" id="ARBA00022840"/>
    </source>
</evidence>
<proteinExistence type="predicted"/>
<evidence type="ECO:0000259" key="8">
    <source>
        <dbReference type="PROSITE" id="PS50893"/>
    </source>
</evidence>
<dbReference type="FunFam" id="3.40.50.300:FF:000218">
    <property type="entry name" value="Multidrug ABC transporter ATP-binding protein"/>
    <property type="match status" value="1"/>
</dbReference>
<dbReference type="SUPFAM" id="SSF90123">
    <property type="entry name" value="ABC transporter transmembrane region"/>
    <property type="match status" value="1"/>
</dbReference>
<dbReference type="PRINTS" id="PR01896">
    <property type="entry name" value="TAP1PROTEIN"/>
</dbReference>
<comment type="subcellular location">
    <subcellularLocation>
        <location evidence="1">Membrane</location>
        <topology evidence="1">Multi-pass membrane protein</topology>
    </subcellularLocation>
</comment>
<sequence length="727" mass="80910">MSSFICNIQVPHPNLLLSRQLHVDKIRSQGLTFTDNKALRWNHLSTDCRFLLPPLKSAINGYGISVPSSSEEREESHGEAEFDIVDKLRGLLGHLRSILPGGSWWSLSDEAEVRISVEPVTVTRALGRMWDLVARDRWIIYSAFSVLVIAALSEISIPHFLTATIFSAESGKISVFRRNVQLLMFLCITSGICSGVRGYCFGVANMILDISFFDNETVGDLTSRLGADCQQVSRVIGNDLNLILRNILQGGGALIYLLLLSKPLGLCTLMICSTLGAIMLVYGRNIPMHVHHHRYQKKAAKIVQDVTASSNDVAQETLSLIRTVRVYGTEKEELGRYEMWLERLADVSLRQSAGYGLWNFSFNFLYHTTQLLSSTDLGISICWKYSFVGGNEECFSCGQALEVIAVLLGGTFILSGRITAEQLTKFILYSEWLIYSTWWVGDNLSSLMQSVGASEKSLHSESVMASQCNKMVLVISKKMKSHLDFVLTLTGTKLQRLSGHIEFLDVSFSYPSRPTVGLSGSGKSTLVNLLLRLYEPTNGQILIDGYPLKELDIVWWREKIGYVGQEPKLFRMDVSSNIKYGCSRDVGQEEVEWAAKQAYAHDFILSLPNGYQTLVDDDLLSGGQKQRIAIARAILRDPTLLILDEATSALDAESEHNVKGVLRAVRNDSKMKRTVLIIAHRLSTIQAADRIVVMGGGQIVEMGTHRELLLKDGLYARLTRKQADAVA</sequence>
<dbReference type="PANTHER" id="PTHR43394:SF19">
    <property type="entry name" value="ABC TRANSPORTER B FAMILY"/>
    <property type="match status" value="1"/>
</dbReference>
<dbReference type="PANTHER" id="PTHR43394">
    <property type="entry name" value="ATP-DEPENDENT PERMEASE MDL1, MITOCHONDRIAL"/>
    <property type="match status" value="1"/>
</dbReference>
<dbReference type="InterPro" id="IPR017871">
    <property type="entry name" value="ABC_transporter-like_CS"/>
</dbReference>
<evidence type="ECO:0000256" key="2">
    <source>
        <dbReference type="ARBA" id="ARBA00022692"/>
    </source>
</evidence>
<feature type="transmembrane region" description="Helical" evidence="7">
    <location>
        <begin position="182"/>
        <end position="208"/>
    </location>
</feature>
<evidence type="ECO:0000256" key="5">
    <source>
        <dbReference type="ARBA" id="ARBA00022989"/>
    </source>
</evidence>
<feature type="domain" description="ABC transmembrane type-1" evidence="9">
    <location>
        <begin position="143"/>
        <end position="372"/>
    </location>
</feature>
<keyword evidence="6 7" id="KW-0472">Membrane</keyword>
<dbReference type="InterPro" id="IPR036640">
    <property type="entry name" value="ABC1_TM_sf"/>
</dbReference>
<evidence type="ECO:0000256" key="7">
    <source>
        <dbReference type="SAM" id="Phobius"/>
    </source>
</evidence>
<dbReference type="AlphaFoldDB" id="A0A9I9D257"/>
<dbReference type="GO" id="GO:0005524">
    <property type="term" value="F:ATP binding"/>
    <property type="evidence" value="ECO:0007669"/>
    <property type="project" value="UniProtKB-KW"/>
</dbReference>
<dbReference type="GO" id="GO:0016020">
    <property type="term" value="C:membrane"/>
    <property type="evidence" value="ECO:0007669"/>
    <property type="project" value="UniProtKB-SubCell"/>
</dbReference>
<evidence type="ECO:0000256" key="3">
    <source>
        <dbReference type="ARBA" id="ARBA00022741"/>
    </source>
</evidence>
<dbReference type="CDD" id="cd18572">
    <property type="entry name" value="ABC_6TM_TAP"/>
    <property type="match status" value="1"/>
</dbReference>
<keyword evidence="2 7" id="KW-0812">Transmembrane</keyword>
<evidence type="ECO:0000256" key="6">
    <source>
        <dbReference type="ARBA" id="ARBA00023136"/>
    </source>
</evidence>
<dbReference type="SUPFAM" id="SSF52540">
    <property type="entry name" value="P-loop containing nucleoside triphosphate hydrolases"/>
    <property type="match status" value="1"/>
</dbReference>
<evidence type="ECO:0008006" key="11">
    <source>
        <dbReference type="Google" id="ProtNLM"/>
    </source>
</evidence>
<dbReference type="Gene3D" id="3.40.50.300">
    <property type="entry name" value="P-loop containing nucleotide triphosphate hydrolases"/>
    <property type="match status" value="1"/>
</dbReference>
<organism evidence="10">
    <name type="scientific">Cucumis melo</name>
    <name type="common">Muskmelon</name>
    <dbReference type="NCBI Taxonomy" id="3656"/>
    <lineage>
        <taxon>Eukaryota</taxon>
        <taxon>Viridiplantae</taxon>
        <taxon>Streptophyta</taxon>
        <taxon>Embryophyta</taxon>
        <taxon>Tracheophyta</taxon>
        <taxon>Spermatophyta</taxon>
        <taxon>Magnoliopsida</taxon>
        <taxon>eudicotyledons</taxon>
        <taxon>Gunneridae</taxon>
        <taxon>Pentapetalae</taxon>
        <taxon>rosids</taxon>
        <taxon>fabids</taxon>
        <taxon>Cucurbitales</taxon>
        <taxon>Cucurbitaceae</taxon>
        <taxon>Benincaseae</taxon>
        <taxon>Cucumis</taxon>
    </lineage>
</organism>
<feature type="transmembrane region" description="Helical" evidence="7">
    <location>
        <begin position="254"/>
        <end position="282"/>
    </location>
</feature>
<dbReference type="InterPro" id="IPR003593">
    <property type="entry name" value="AAA+_ATPase"/>
</dbReference>
<dbReference type="InterPro" id="IPR011527">
    <property type="entry name" value="ABC1_TM_dom"/>
</dbReference>
<evidence type="ECO:0000259" key="9">
    <source>
        <dbReference type="PROSITE" id="PS50929"/>
    </source>
</evidence>
<dbReference type="GO" id="GO:0015421">
    <property type="term" value="F:ABC-type oligopeptide transporter activity"/>
    <property type="evidence" value="ECO:0007669"/>
    <property type="project" value="TreeGrafter"/>
</dbReference>
<dbReference type="SMART" id="SM00382">
    <property type="entry name" value="AAA"/>
    <property type="match status" value="1"/>
</dbReference>
<dbReference type="Pfam" id="PF00664">
    <property type="entry name" value="ABC_membrane"/>
    <property type="match status" value="1"/>
</dbReference>
<feature type="domain" description="ABC transporter" evidence="8">
    <location>
        <begin position="458"/>
        <end position="721"/>
    </location>
</feature>
<dbReference type="Gramene" id="MELO3C011954.2.1">
    <property type="protein sequence ID" value="MELO3C011954.2.1"/>
    <property type="gene ID" value="MELO3C011954.2"/>
</dbReference>
<dbReference type="EnsemblPlants" id="MELO3C011954.2.1">
    <property type="protein sequence ID" value="MELO3C011954.2.1"/>
    <property type="gene ID" value="MELO3C011954.2"/>
</dbReference>
<dbReference type="GO" id="GO:0016887">
    <property type="term" value="F:ATP hydrolysis activity"/>
    <property type="evidence" value="ECO:0007669"/>
    <property type="project" value="InterPro"/>
</dbReference>
<feature type="transmembrane region" description="Helical" evidence="7">
    <location>
        <begin position="138"/>
        <end position="161"/>
    </location>
</feature>
<dbReference type="PROSITE" id="PS50893">
    <property type="entry name" value="ABC_TRANSPORTER_2"/>
    <property type="match status" value="1"/>
</dbReference>
<keyword evidence="3" id="KW-0547">Nucleotide-binding</keyword>
<protein>
    <recommendedName>
        <fullName evidence="11">ABC transporter B family member 26, chloroplastic</fullName>
    </recommendedName>
</protein>
<reference evidence="10" key="1">
    <citation type="submission" date="2023-03" db="UniProtKB">
        <authorList>
            <consortium name="EnsemblPlants"/>
        </authorList>
    </citation>
    <scope>IDENTIFICATION</scope>
</reference>
<dbReference type="InterPro" id="IPR039421">
    <property type="entry name" value="Type_1_exporter"/>
</dbReference>
<evidence type="ECO:0000313" key="10">
    <source>
        <dbReference type="EnsemblPlants" id="MELO3C011954.2.1"/>
    </source>
</evidence>